<feature type="compositionally biased region" description="Low complexity" evidence="11">
    <location>
        <begin position="149"/>
        <end position="158"/>
    </location>
</feature>
<dbReference type="KEGG" id="spu:578715"/>
<dbReference type="GO" id="GO:0008270">
    <property type="term" value="F:zinc ion binding"/>
    <property type="evidence" value="ECO:0007669"/>
    <property type="project" value="UniProtKB-KW"/>
</dbReference>
<dbReference type="Proteomes" id="UP000007110">
    <property type="component" value="Unassembled WGS sequence"/>
</dbReference>
<dbReference type="Pfam" id="PF13640">
    <property type="entry name" value="2OG-FeII_Oxy_3"/>
    <property type="match status" value="1"/>
</dbReference>
<dbReference type="InParanoid" id="A0A7M7RAT7"/>
<dbReference type="AlphaFoldDB" id="A0A7M7RAT7"/>
<evidence type="ECO:0000256" key="5">
    <source>
        <dbReference type="ARBA" id="ARBA00022896"/>
    </source>
</evidence>
<keyword evidence="6" id="KW-0223">Dioxygenase</keyword>
<dbReference type="InterPro" id="IPR002893">
    <property type="entry name" value="Znf_MYND"/>
</dbReference>
<dbReference type="InterPro" id="IPR005123">
    <property type="entry name" value="Oxoglu/Fe-dep_dioxygenase_dom"/>
</dbReference>
<evidence type="ECO:0000256" key="9">
    <source>
        <dbReference type="ARBA" id="ARBA00039004"/>
    </source>
</evidence>
<evidence type="ECO:0000256" key="4">
    <source>
        <dbReference type="ARBA" id="ARBA00022833"/>
    </source>
</evidence>
<reference evidence="13" key="2">
    <citation type="submission" date="2021-01" db="UniProtKB">
        <authorList>
            <consortium name="EnsemblMetazoa"/>
        </authorList>
    </citation>
    <scope>IDENTIFICATION</scope>
</reference>
<dbReference type="GeneID" id="578715"/>
<dbReference type="Gene3D" id="6.10.140.2220">
    <property type="match status" value="1"/>
</dbReference>
<protein>
    <recommendedName>
        <fullName evidence="9">hypoxia-inducible factor-proline dioxygenase</fullName>
        <ecNumber evidence="9">1.14.11.29</ecNumber>
    </recommendedName>
</protein>
<comment type="catalytic activity">
    <reaction evidence="10">
        <text>L-prolyl-[hypoxia-inducible factor alpha subunit] + 2-oxoglutarate + O2 = trans-4-hydroxy-L-prolyl-[hypoxia-inducible factor alpha subunit] + succinate + CO2</text>
        <dbReference type="Rhea" id="RHEA:48400"/>
        <dbReference type="Rhea" id="RHEA-COMP:12093"/>
        <dbReference type="Rhea" id="RHEA-COMP:12094"/>
        <dbReference type="ChEBI" id="CHEBI:15379"/>
        <dbReference type="ChEBI" id="CHEBI:16526"/>
        <dbReference type="ChEBI" id="CHEBI:16810"/>
        <dbReference type="ChEBI" id="CHEBI:30031"/>
        <dbReference type="ChEBI" id="CHEBI:50342"/>
        <dbReference type="ChEBI" id="CHEBI:61965"/>
        <dbReference type="EC" id="1.14.11.29"/>
    </reaction>
</comment>
<accession>A0A7M7RAT7</accession>
<organism evidence="13 14">
    <name type="scientific">Strongylocentrotus purpuratus</name>
    <name type="common">Purple sea urchin</name>
    <dbReference type="NCBI Taxonomy" id="7668"/>
    <lineage>
        <taxon>Eukaryota</taxon>
        <taxon>Metazoa</taxon>
        <taxon>Echinodermata</taxon>
        <taxon>Eleutherozoa</taxon>
        <taxon>Echinozoa</taxon>
        <taxon>Echinoidea</taxon>
        <taxon>Euechinoidea</taxon>
        <taxon>Echinacea</taxon>
        <taxon>Camarodonta</taxon>
        <taxon>Echinidea</taxon>
        <taxon>Strongylocentrotidae</taxon>
        <taxon>Strongylocentrotus</taxon>
    </lineage>
</organism>
<evidence type="ECO:0000256" key="7">
    <source>
        <dbReference type="ARBA" id="ARBA00023002"/>
    </source>
</evidence>
<dbReference type="SUPFAM" id="SSF144232">
    <property type="entry name" value="HIT/MYND zinc finger-like"/>
    <property type="match status" value="1"/>
</dbReference>
<dbReference type="GO" id="GO:0160082">
    <property type="term" value="F:hypoxia-inducible factor-proline dioxygenase activity"/>
    <property type="evidence" value="ECO:0007669"/>
    <property type="project" value="UniProtKB-EC"/>
</dbReference>
<evidence type="ECO:0000256" key="11">
    <source>
        <dbReference type="SAM" id="MobiDB-lite"/>
    </source>
</evidence>
<feature type="compositionally biased region" description="Basic and acidic residues" evidence="11">
    <location>
        <begin position="1"/>
        <end position="21"/>
    </location>
</feature>
<keyword evidence="7" id="KW-0560">Oxidoreductase</keyword>
<feature type="domain" description="Fe2OG dioxygenase" evidence="12">
    <location>
        <begin position="365"/>
        <end position="463"/>
    </location>
</feature>
<feature type="compositionally biased region" description="Polar residues" evidence="11">
    <location>
        <begin position="81"/>
        <end position="90"/>
    </location>
</feature>
<dbReference type="RefSeq" id="XP_783963.3">
    <property type="nucleotide sequence ID" value="XM_778870.5"/>
</dbReference>
<evidence type="ECO:0000256" key="10">
    <source>
        <dbReference type="ARBA" id="ARBA00049134"/>
    </source>
</evidence>
<dbReference type="SMART" id="SM00702">
    <property type="entry name" value="P4Hc"/>
    <property type="match status" value="1"/>
</dbReference>
<keyword evidence="2" id="KW-0479">Metal-binding</keyword>
<dbReference type="PANTHER" id="PTHR12907">
    <property type="entry name" value="EGL NINE HOMOLOG-RELATED"/>
    <property type="match status" value="1"/>
</dbReference>
<dbReference type="PROSITE" id="PS01360">
    <property type="entry name" value="ZF_MYND_1"/>
    <property type="match status" value="1"/>
</dbReference>
<feature type="compositionally biased region" description="Polar residues" evidence="11">
    <location>
        <begin position="159"/>
        <end position="178"/>
    </location>
</feature>
<evidence type="ECO:0000256" key="8">
    <source>
        <dbReference type="ARBA" id="ARBA00023004"/>
    </source>
</evidence>
<dbReference type="EC" id="1.14.11.29" evidence="9"/>
<evidence type="ECO:0000256" key="1">
    <source>
        <dbReference type="ARBA" id="ARBA00001961"/>
    </source>
</evidence>
<evidence type="ECO:0000313" key="13">
    <source>
        <dbReference type="EnsemblMetazoa" id="XP_783963"/>
    </source>
</evidence>
<feature type="compositionally biased region" description="Acidic residues" evidence="11">
    <location>
        <begin position="189"/>
        <end position="198"/>
    </location>
</feature>
<keyword evidence="14" id="KW-1185">Reference proteome</keyword>
<dbReference type="PANTHER" id="PTHR12907:SF26">
    <property type="entry name" value="HIF PROLYL HYDROXYLASE, ISOFORM C"/>
    <property type="match status" value="1"/>
</dbReference>
<dbReference type="GO" id="GO:0031418">
    <property type="term" value="F:L-ascorbic acid binding"/>
    <property type="evidence" value="ECO:0007669"/>
    <property type="project" value="UniProtKB-KW"/>
</dbReference>
<dbReference type="OMA" id="VNDSQFE"/>
<evidence type="ECO:0000256" key="3">
    <source>
        <dbReference type="ARBA" id="ARBA00022771"/>
    </source>
</evidence>
<dbReference type="Pfam" id="PF01753">
    <property type="entry name" value="zf-MYND"/>
    <property type="match status" value="1"/>
</dbReference>
<dbReference type="EnsemblMetazoa" id="XM_778870">
    <property type="protein sequence ID" value="XP_783963"/>
    <property type="gene ID" value="LOC578715"/>
</dbReference>
<reference evidence="14" key="1">
    <citation type="submission" date="2015-02" db="EMBL/GenBank/DDBJ databases">
        <title>Genome sequencing for Strongylocentrotus purpuratus.</title>
        <authorList>
            <person name="Murali S."/>
            <person name="Liu Y."/>
            <person name="Vee V."/>
            <person name="English A."/>
            <person name="Wang M."/>
            <person name="Skinner E."/>
            <person name="Han Y."/>
            <person name="Muzny D.M."/>
            <person name="Worley K.C."/>
            <person name="Gibbs R.A."/>
        </authorList>
    </citation>
    <scope>NUCLEOTIDE SEQUENCE</scope>
</reference>
<proteinExistence type="predicted"/>
<dbReference type="Gene3D" id="2.60.120.620">
    <property type="entry name" value="q2cbj1_9rhob like domain"/>
    <property type="match status" value="1"/>
</dbReference>
<keyword evidence="5" id="KW-0847">Vitamin C</keyword>
<dbReference type="FunCoup" id="A0A7M7RAT7">
    <property type="interactions" value="731"/>
</dbReference>
<dbReference type="PROSITE" id="PS51471">
    <property type="entry name" value="FE2OG_OXY"/>
    <property type="match status" value="1"/>
</dbReference>
<dbReference type="GO" id="GO:0071456">
    <property type="term" value="P:cellular response to hypoxia"/>
    <property type="evidence" value="ECO:0000318"/>
    <property type="project" value="GO_Central"/>
</dbReference>
<feature type="region of interest" description="Disordered" evidence="11">
    <location>
        <begin position="149"/>
        <end position="202"/>
    </location>
</feature>
<evidence type="ECO:0000256" key="2">
    <source>
        <dbReference type="ARBA" id="ARBA00022723"/>
    </source>
</evidence>
<sequence length="477" mass="52394">MDIHGVRDKSGFGKEAVEAKPETPSSLVSSEAVCAYELCSVMSKLSCSRCKDVRYCSKEHLENDLHSHKKVCRTAVGEPSSKASNQSTMRASLPSLRIRKRSTGDSNPSLRYYESSSSSSISSMSSSSLSSGSMSRDLQSLGFMSNDSLNSLSDVNDSQFEQENEQSTGPFRRTTSSGRGLKPLSELGETPDTDENNTEEGYMRNVPSVSFILGAPQNTGSSDSNVITSPTPFSVGVAPQWKIPPNTDNGDQSNVPVNVNLSPLVKYIVKNMMDKGICVVDKFLNDSVGDEILREVKSLHHGGDLTDGQLVYSQEHTSSQEIRGDKIAWRDGTEKGCSSIGHLISKMDAIIMQCQGQLGNLVINGRTKAMVACYPGNNTKYVKHIDNPNADGRCITCIYYLNKDWDTKKHGGRLQIYPANQNIVANIDPIFNRLIFFWSDKRNPHEVLPARATRYAITVWFFDAVERAKAKSGGMDP</sequence>
<evidence type="ECO:0000313" key="14">
    <source>
        <dbReference type="Proteomes" id="UP000007110"/>
    </source>
</evidence>
<dbReference type="InterPro" id="IPR051559">
    <property type="entry name" value="HIF_prolyl_hydroxylases"/>
</dbReference>
<feature type="region of interest" description="Disordered" evidence="11">
    <location>
        <begin position="1"/>
        <end position="22"/>
    </location>
</feature>
<dbReference type="InterPro" id="IPR006620">
    <property type="entry name" value="Pro_4_hyd_alph"/>
</dbReference>
<dbReference type="OrthoDB" id="5952526at2759"/>
<keyword evidence="4" id="KW-0862">Zinc</keyword>
<feature type="compositionally biased region" description="Low complexity" evidence="11">
    <location>
        <begin position="115"/>
        <end position="135"/>
    </location>
</feature>
<name>A0A7M7RAT7_STRPU</name>
<dbReference type="GO" id="GO:0031543">
    <property type="term" value="F:peptidyl-proline dioxygenase activity"/>
    <property type="evidence" value="ECO:0000318"/>
    <property type="project" value="GO_Central"/>
</dbReference>
<dbReference type="InterPro" id="IPR044862">
    <property type="entry name" value="Pro_4_hyd_alph_FE2OG_OXY"/>
</dbReference>
<feature type="region of interest" description="Disordered" evidence="11">
    <location>
        <begin position="76"/>
        <end position="136"/>
    </location>
</feature>
<keyword evidence="3" id="KW-0863">Zinc-finger</keyword>
<dbReference type="GO" id="GO:0008198">
    <property type="term" value="F:ferrous iron binding"/>
    <property type="evidence" value="ECO:0000318"/>
    <property type="project" value="GO_Central"/>
</dbReference>
<evidence type="ECO:0000256" key="6">
    <source>
        <dbReference type="ARBA" id="ARBA00022964"/>
    </source>
</evidence>
<comment type="cofactor">
    <cofactor evidence="1">
        <name>L-ascorbate</name>
        <dbReference type="ChEBI" id="CHEBI:38290"/>
    </cofactor>
</comment>
<evidence type="ECO:0000259" key="12">
    <source>
        <dbReference type="PROSITE" id="PS51471"/>
    </source>
</evidence>
<keyword evidence="8" id="KW-0408">Iron</keyword>